<sequence length="207" mass="24586">MRKFFNISLIIFTISLIRLSESVIKKIIFSEVKYKENEIERLKTLKNELEKELTALTQEIDYQNLKKEFKNLKDFYLEINRRDKIAYLKIEDKVLKAMSFEIFQNDNYPLPMGILQVIMKQETTYFQIPDYYYQLLGKEIPKSEEEKIIKNGLSPYLLSLGEKLIICGPFSQDLPKDLVPFNALIFSLDDMKVIFYSLKENSKVLFY</sequence>
<dbReference type="EMBL" id="DTDR01000043">
    <property type="protein sequence ID" value="HGK63232.1"/>
    <property type="molecule type" value="Genomic_DNA"/>
</dbReference>
<accession>A0A7V3ZU50</accession>
<proteinExistence type="predicted"/>
<evidence type="ECO:0000256" key="1">
    <source>
        <dbReference type="SAM" id="Coils"/>
    </source>
</evidence>
<organism evidence="2">
    <name type="scientific">candidate division WOR-3 bacterium</name>
    <dbReference type="NCBI Taxonomy" id="2052148"/>
    <lineage>
        <taxon>Bacteria</taxon>
        <taxon>Bacteria division WOR-3</taxon>
    </lineage>
</organism>
<name>A0A7V3ZU50_UNCW3</name>
<evidence type="ECO:0000313" key="2">
    <source>
        <dbReference type="EMBL" id="HGK63232.1"/>
    </source>
</evidence>
<feature type="coiled-coil region" evidence="1">
    <location>
        <begin position="32"/>
        <end position="66"/>
    </location>
</feature>
<dbReference type="AlphaFoldDB" id="A0A7V3ZU50"/>
<comment type="caution">
    <text evidence="2">The sequence shown here is derived from an EMBL/GenBank/DDBJ whole genome shotgun (WGS) entry which is preliminary data.</text>
</comment>
<reference evidence="2" key="1">
    <citation type="journal article" date="2020" name="mSystems">
        <title>Genome- and Community-Level Interaction Insights into Carbon Utilization and Element Cycling Functions of Hydrothermarchaeota in Hydrothermal Sediment.</title>
        <authorList>
            <person name="Zhou Z."/>
            <person name="Liu Y."/>
            <person name="Xu W."/>
            <person name="Pan J."/>
            <person name="Luo Z.H."/>
            <person name="Li M."/>
        </authorList>
    </citation>
    <scope>NUCLEOTIDE SEQUENCE [LARGE SCALE GENOMIC DNA]</scope>
    <source>
        <strain evidence="2">SpSt-697</strain>
    </source>
</reference>
<protein>
    <submittedName>
        <fullName evidence="2">Uncharacterized protein</fullName>
    </submittedName>
</protein>
<gene>
    <name evidence="2" type="ORF">ENU74_01345</name>
</gene>
<keyword evidence="1" id="KW-0175">Coiled coil</keyword>